<name>A0AAD4YHK0_OVIAM</name>
<protein>
    <submittedName>
        <fullName evidence="1">Uncharacterized protein</fullName>
    </submittedName>
</protein>
<dbReference type="EMBL" id="JAKZEL010000001">
    <property type="protein sequence ID" value="KAI4548383.1"/>
    <property type="molecule type" value="Genomic_DNA"/>
</dbReference>
<organism evidence="1 2">
    <name type="scientific">Ovis ammon polii</name>
    <dbReference type="NCBI Taxonomy" id="230172"/>
    <lineage>
        <taxon>Eukaryota</taxon>
        <taxon>Metazoa</taxon>
        <taxon>Chordata</taxon>
        <taxon>Craniata</taxon>
        <taxon>Vertebrata</taxon>
        <taxon>Euteleostomi</taxon>
        <taxon>Mammalia</taxon>
        <taxon>Eutheria</taxon>
        <taxon>Laurasiatheria</taxon>
        <taxon>Artiodactyla</taxon>
        <taxon>Ruminantia</taxon>
        <taxon>Pecora</taxon>
        <taxon>Bovidae</taxon>
        <taxon>Caprinae</taxon>
        <taxon>Ovis</taxon>
    </lineage>
</organism>
<dbReference type="AlphaFoldDB" id="A0AAD4YHK0"/>
<keyword evidence="2" id="KW-1185">Reference proteome</keyword>
<evidence type="ECO:0000313" key="2">
    <source>
        <dbReference type="Proteomes" id="UP001214576"/>
    </source>
</evidence>
<accession>A0AAD4YHK0</accession>
<evidence type="ECO:0000313" key="1">
    <source>
        <dbReference type="EMBL" id="KAI4548383.1"/>
    </source>
</evidence>
<sequence length="105" mass="11973">MAPHSSTLAWKIPWTEEPVEKENTTEDRKTLFDFVTEEKCYMKILSDKLSDMGLPVRSVDFNRGTDNITVRQGDTAILRYICNYNSDSHNRGSCGTVLTIDNIQV</sequence>
<dbReference type="Proteomes" id="UP001214576">
    <property type="component" value="Unassembled WGS sequence"/>
</dbReference>
<reference evidence="1" key="1">
    <citation type="submission" date="2022-03" db="EMBL/GenBank/DDBJ databases">
        <title>Genomic analyses of argali, domestic sheep and their hybrids provide insights into chromosomal evolution, heterosis and genetic basis of agronomic traits.</title>
        <authorList>
            <person name="Li M."/>
        </authorList>
    </citation>
    <scope>NUCLEOTIDE SEQUENCE</scope>
    <source>
        <strain evidence="1">CAU-MHL-2022a</strain>
        <tissue evidence="1">Skin</tissue>
    </source>
</reference>
<proteinExistence type="predicted"/>
<gene>
    <name evidence="1" type="ORF">MG293_000713</name>
</gene>
<comment type="caution">
    <text evidence="1">The sequence shown here is derived from an EMBL/GenBank/DDBJ whole genome shotgun (WGS) entry which is preliminary data.</text>
</comment>